<gene>
    <name evidence="2" type="ORF">QC763_0097100</name>
</gene>
<dbReference type="EMBL" id="JAFFHB010000008">
    <property type="protein sequence ID" value="KAK4663295.1"/>
    <property type="molecule type" value="Genomic_DNA"/>
</dbReference>
<sequence length="113" mass="13393">MFDNSPIGKRKDNGSPEAIYERYAQRYTKRLNRRARWSLTYYCEVHGFALRRTNLLYYPRTIEHWKYSPPEKKTEKKKKDPESNPSPTSTTSYPLPKISTLLGRMMTEKTTPT</sequence>
<comment type="caution">
    <text evidence="2">The sequence shown here is derived from an EMBL/GenBank/DDBJ whole genome shotgun (WGS) entry which is preliminary data.</text>
</comment>
<dbReference type="RefSeq" id="XP_062763261.1">
    <property type="nucleotide sequence ID" value="XM_062906330.1"/>
</dbReference>
<evidence type="ECO:0000313" key="2">
    <source>
        <dbReference type="EMBL" id="KAK4663295.1"/>
    </source>
</evidence>
<proteinExistence type="predicted"/>
<reference evidence="2 3" key="1">
    <citation type="journal article" date="2023" name="bioRxiv">
        <title>High-quality genome assemblies of four members of thePodospora anserinaspecies complex.</title>
        <authorList>
            <person name="Ament-Velasquez S.L."/>
            <person name="Vogan A.A."/>
            <person name="Wallerman O."/>
            <person name="Hartmann F."/>
            <person name="Gautier V."/>
            <person name="Silar P."/>
            <person name="Giraud T."/>
            <person name="Johannesson H."/>
        </authorList>
    </citation>
    <scope>NUCLEOTIDE SEQUENCE [LARGE SCALE GENOMIC DNA]</scope>
    <source>
        <strain evidence="2 3">CBS 411.78</strain>
    </source>
</reference>
<protein>
    <submittedName>
        <fullName evidence="2">Uncharacterized protein</fullName>
    </submittedName>
</protein>
<name>A0ABR0H5J3_9PEZI</name>
<organism evidence="2 3">
    <name type="scientific">Podospora pseudopauciseta</name>
    <dbReference type="NCBI Taxonomy" id="2093780"/>
    <lineage>
        <taxon>Eukaryota</taxon>
        <taxon>Fungi</taxon>
        <taxon>Dikarya</taxon>
        <taxon>Ascomycota</taxon>
        <taxon>Pezizomycotina</taxon>
        <taxon>Sordariomycetes</taxon>
        <taxon>Sordariomycetidae</taxon>
        <taxon>Sordariales</taxon>
        <taxon>Podosporaceae</taxon>
        <taxon>Podospora</taxon>
    </lineage>
</organism>
<feature type="compositionally biased region" description="Low complexity" evidence="1">
    <location>
        <begin position="83"/>
        <end position="96"/>
    </location>
</feature>
<feature type="compositionally biased region" description="Basic and acidic residues" evidence="1">
    <location>
        <begin position="68"/>
        <end position="82"/>
    </location>
</feature>
<dbReference type="Proteomes" id="UP001326199">
    <property type="component" value="Unassembled WGS sequence"/>
</dbReference>
<evidence type="ECO:0000313" key="3">
    <source>
        <dbReference type="Proteomes" id="UP001326199"/>
    </source>
</evidence>
<feature type="region of interest" description="Disordered" evidence="1">
    <location>
        <begin position="68"/>
        <end position="113"/>
    </location>
</feature>
<accession>A0ABR0H5J3</accession>
<dbReference type="GeneID" id="87926557"/>
<keyword evidence="3" id="KW-1185">Reference proteome</keyword>
<evidence type="ECO:0000256" key="1">
    <source>
        <dbReference type="SAM" id="MobiDB-lite"/>
    </source>
</evidence>